<dbReference type="RefSeq" id="WP_076556783.1">
    <property type="nucleotide sequence ID" value="NZ_FTOC01000001.1"/>
</dbReference>
<dbReference type="EMBL" id="FTOC01000001">
    <property type="protein sequence ID" value="SIS38088.1"/>
    <property type="molecule type" value="Genomic_DNA"/>
</dbReference>
<dbReference type="SUPFAM" id="SSF142913">
    <property type="entry name" value="YktB/PF0168-like"/>
    <property type="match status" value="1"/>
</dbReference>
<evidence type="ECO:0000313" key="3">
    <source>
        <dbReference type="Proteomes" id="UP000187608"/>
    </source>
</evidence>
<dbReference type="PIRSF" id="PIRSF021332">
    <property type="entry name" value="DUF1054"/>
    <property type="match status" value="1"/>
</dbReference>
<reference evidence="3" key="1">
    <citation type="submission" date="2017-01" db="EMBL/GenBank/DDBJ databases">
        <authorList>
            <person name="Varghese N."/>
            <person name="Submissions S."/>
        </authorList>
    </citation>
    <scope>NUCLEOTIDE SEQUENCE [LARGE SCALE GENOMIC DNA]</scope>
    <source>
        <strain evidence="3">DSM 23127</strain>
    </source>
</reference>
<dbReference type="InterPro" id="IPR053707">
    <property type="entry name" value="UPF0637_domain_sf"/>
</dbReference>
<dbReference type="AlphaFoldDB" id="A0A1N7ILX5"/>
<comment type="similarity">
    <text evidence="1">Belongs to the UPF0637 family.</text>
</comment>
<name>A0A1N7ILX5_9BACI</name>
<keyword evidence="3" id="KW-1185">Reference proteome</keyword>
<proteinExistence type="inferred from homology"/>
<dbReference type="OrthoDB" id="9812818at2"/>
<accession>A0A1N7ILX5</accession>
<sequence length="207" mass="23992">MTTFSGFTEKDFEVFQIDGLEERMEVLRSRVSPKLEDIAQTIAPDLAAQTGDEMFVHVAKHARRSKNPPDDTWAAIANNKRGYKKIPHFQVGMWEDNVFLWLAFIYEAPNKEEIAKTFLEDFDAIKQTIPDYFVLSKDHTKNEGISFSESTLNETLTRFRDVKKGEFLVGRRISSDDDILKDKQSFIREAKETFETLLPIYEKALRT</sequence>
<dbReference type="STRING" id="570947.SAMN05421687_101528"/>
<organism evidence="2 3">
    <name type="scientific">Salimicrobium flavidum</name>
    <dbReference type="NCBI Taxonomy" id="570947"/>
    <lineage>
        <taxon>Bacteria</taxon>
        <taxon>Bacillati</taxon>
        <taxon>Bacillota</taxon>
        <taxon>Bacilli</taxon>
        <taxon>Bacillales</taxon>
        <taxon>Bacillaceae</taxon>
        <taxon>Salimicrobium</taxon>
    </lineage>
</organism>
<protein>
    <recommendedName>
        <fullName evidence="1">UPF0637 protein SAMN05421687_101528</fullName>
    </recommendedName>
</protein>
<dbReference type="InterPro" id="IPR009403">
    <property type="entry name" value="UPF0637"/>
</dbReference>
<dbReference type="Pfam" id="PF06335">
    <property type="entry name" value="DUF1054"/>
    <property type="match status" value="1"/>
</dbReference>
<dbReference type="HAMAP" id="MF_01851">
    <property type="entry name" value="UPF0637"/>
    <property type="match status" value="1"/>
</dbReference>
<gene>
    <name evidence="2" type="ORF">SAMN05421687_101528</name>
</gene>
<evidence type="ECO:0000256" key="1">
    <source>
        <dbReference type="HAMAP-Rule" id="MF_01851"/>
    </source>
</evidence>
<dbReference type="Gene3D" id="3.30.930.20">
    <property type="entry name" value="Protein of unknown function DUF1054"/>
    <property type="match status" value="1"/>
</dbReference>
<evidence type="ECO:0000313" key="2">
    <source>
        <dbReference type="EMBL" id="SIS38088.1"/>
    </source>
</evidence>
<dbReference type="Proteomes" id="UP000187608">
    <property type="component" value="Unassembled WGS sequence"/>
</dbReference>